<keyword evidence="1" id="KW-0812">Transmembrane</keyword>
<sequence length="30" mass="3383">MGKYGYLFAAGFILIVLVPICVVMYYRGKP</sequence>
<organism evidence="2 3">
    <name type="scientific">Pseudomonas koreensis</name>
    <dbReference type="NCBI Taxonomy" id="198620"/>
    <lineage>
        <taxon>Bacteria</taxon>
        <taxon>Pseudomonadati</taxon>
        <taxon>Pseudomonadota</taxon>
        <taxon>Gammaproteobacteria</taxon>
        <taxon>Pseudomonadales</taxon>
        <taxon>Pseudomonadaceae</taxon>
        <taxon>Pseudomonas</taxon>
    </lineage>
</organism>
<keyword evidence="1" id="KW-0472">Membrane</keyword>
<protein>
    <submittedName>
        <fullName evidence="2">Uncharacterized protein</fullName>
    </submittedName>
</protein>
<name>A0AA94JH27_9PSED</name>
<comment type="caution">
    <text evidence="2">The sequence shown here is derived from an EMBL/GenBank/DDBJ whole genome shotgun (WGS) entry which is preliminary data.</text>
</comment>
<evidence type="ECO:0000313" key="2">
    <source>
        <dbReference type="EMBL" id="RVD76847.1"/>
    </source>
</evidence>
<keyword evidence="1" id="KW-1133">Transmembrane helix</keyword>
<reference evidence="2 3" key="1">
    <citation type="submission" date="2016-10" db="EMBL/GenBank/DDBJ databases">
        <title>Search of new enzymes for the oxidation of sulfur compounds.</title>
        <authorList>
            <person name="Novo A."/>
            <person name="Moreira I.S."/>
            <person name="Castro P.M."/>
        </authorList>
    </citation>
    <scope>NUCLEOTIDE SEQUENCE [LARGE SCALE GENOMIC DNA]</scope>
    <source>
        <strain evidence="2 3">A9</strain>
    </source>
</reference>
<feature type="transmembrane region" description="Helical" evidence="1">
    <location>
        <begin position="6"/>
        <end position="26"/>
    </location>
</feature>
<accession>A0AA94JH27</accession>
<evidence type="ECO:0000256" key="1">
    <source>
        <dbReference type="SAM" id="Phobius"/>
    </source>
</evidence>
<dbReference type="Proteomes" id="UP000288002">
    <property type="component" value="Unassembled WGS sequence"/>
</dbReference>
<dbReference type="AlphaFoldDB" id="A0AA94JH27"/>
<evidence type="ECO:0000313" key="3">
    <source>
        <dbReference type="Proteomes" id="UP000288002"/>
    </source>
</evidence>
<proteinExistence type="predicted"/>
<dbReference type="EMBL" id="MKWS01000010">
    <property type="protein sequence ID" value="RVD76847.1"/>
    <property type="molecule type" value="Genomic_DNA"/>
</dbReference>
<gene>
    <name evidence="2" type="ORF">A9HBioS_3387</name>
</gene>